<evidence type="ECO:0000313" key="3">
    <source>
        <dbReference type="EMBL" id="EEN56435.1"/>
    </source>
</evidence>
<name>C3YT68_BRAFL</name>
<protein>
    <submittedName>
        <fullName evidence="3">Uncharacterized protein</fullName>
    </submittedName>
</protein>
<keyword evidence="2" id="KW-0472">Membrane</keyword>
<feature type="transmembrane region" description="Helical" evidence="2">
    <location>
        <begin position="72"/>
        <end position="94"/>
    </location>
</feature>
<keyword evidence="2" id="KW-1133">Transmembrane helix</keyword>
<keyword evidence="2" id="KW-0812">Transmembrane</keyword>
<accession>C3YT68</accession>
<dbReference type="AlphaFoldDB" id="C3YT68"/>
<reference evidence="3" key="1">
    <citation type="journal article" date="2008" name="Nature">
        <title>The amphioxus genome and the evolution of the chordate karyotype.</title>
        <authorList>
            <consortium name="US DOE Joint Genome Institute (JGI-PGF)"/>
            <person name="Putnam N.H."/>
            <person name="Butts T."/>
            <person name="Ferrier D.E.K."/>
            <person name="Furlong R.F."/>
            <person name="Hellsten U."/>
            <person name="Kawashima T."/>
            <person name="Robinson-Rechavi M."/>
            <person name="Shoguchi E."/>
            <person name="Terry A."/>
            <person name="Yu J.-K."/>
            <person name="Benito-Gutierrez E.L."/>
            <person name="Dubchak I."/>
            <person name="Garcia-Fernandez J."/>
            <person name="Gibson-Brown J.J."/>
            <person name="Grigoriev I.V."/>
            <person name="Horton A.C."/>
            <person name="de Jong P.J."/>
            <person name="Jurka J."/>
            <person name="Kapitonov V.V."/>
            <person name="Kohara Y."/>
            <person name="Kuroki Y."/>
            <person name="Lindquist E."/>
            <person name="Lucas S."/>
            <person name="Osoegawa K."/>
            <person name="Pennacchio L.A."/>
            <person name="Salamov A.A."/>
            <person name="Satou Y."/>
            <person name="Sauka-Spengler T."/>
            <person name="Schmutz J."/>
            <person name="Shin-I T."/>
            <person name="Toyoda A."/>
            <person name="Bronner-Fraser M."/>
            <person name="Fujiyama A."/>
            <person name="Holland L.Z."/>
            <person name="Holland P.W.H."/>
            <person name="Satoh N."/>
            <person name="Rokhsar D.S."/>
        </authorList>
    </citation>
    <scope>NUCLEOTIDE SEQUENCE [LARGE SCALE GENOMIC DNA]</scope>
    <source>
        <strain evidence="3">S238N-H82</strain>
        <tissue evidence="3">Testes</tissue>
    </source>
</reference>
<proteinExistence type="predicted"/>
<feature type="region of interest" description="Disordered" evidence="1">
    <location>
        <begin position="216"/>
        <end position="238"/>
    </location>
</feature>
<organism>
    <name type="scientific">Branchiostoma floridae</name>
    <name type="common">Florida lancelet</name>
    <name type="synonym">Amphioxus</name>
    <dbReference type="NCBI Taxonomy" id="7739"/>
    <lineage>
        <taxon>Eukaryota</taxon>
        <taxon>Metazoa</taxon>
        <taxon>Chordata</taxon>
        <taxon>Cephalochordata</taxon>
        <taxon>Leptocardii</taxon>
        <taxon>Amphioxiformes</taxon>
        <taxon>Branchiostomatidae</taxon>
        <taxon>Branchiostoma</taxon>
    </lineage>
</organism>
<feature type="region of interest" description="Disordered" evidence="1">
    <location>
        <begin position="131"/>
        <end position="155"/>
    </location>
</feature>
<sequence length="238" mass="26014">MPNVKNMKNIVRSGRFSGRGACDYFKIGEEGREMYVVTKFDYCTFLPCEAKKSYSSDMRLFQVRSRGQVTMAWWPQMVALCAVFLGLAIFVSFYKPEASEQSQQEYREHLLDQSRQVPQDRREQMAAAAAVHGGPADEVVTIEPHPPYPGPRKDNANVPLIVGSPTSNPTTGNPSSASIATGYPSGTTLITDPMTPNSTTLTNWNPSGTLLTNWNPSGTMLTTGNPDGTPATDNPNAM</sequence>
<dbReference type="EMBL" id="GG666551">
    <property type="protein sequence ID" value="EEN56435.1"/>
    <property type="molecule type" value="Genomic_DNA"/>
</dbReference>
<evidence type="ECO:0000256" key="1">
    <source>
        <dbReference type="SAM" id="MobiDB-lite"/>
    </source>
</evidence>
<dbReference type="InParanoid" id="C3YT68"/>
<evidence type="ECO:0000256" key="2">
    <source>
        <dbReference type="SAM" id="Phobius"/>
    </source>
</evidence>
<gene>
    <name evidence="3" type="ORF">BRAFLDRAFT_99614</name>
</gene>